<feature type="compositionally biased region" description="Basic and acidic residues" evidence="1">
    <location>
        <begin position="181"/>
        <end position="196"/>
    </location>
</feature>
<keyword evidence="2" id="KW-0812">Transmembrane</keyword>
<dbReference type="Proteomes" id="UP000636891">
    <property type="component" value="Unassembled WGS sequence"/>
</dbReference>
<feature type="domain" description="Outer membrane protein beta-barrel" evidence="3">
    <location>
        <begin position="251"/>
        <end position="392"/>
    </location>
</feature>
<dbReference type="InterPro" id="IPR011250">
    <property type="entry name" value="OMP/PagP_B-barrel"/>
</dbReference>
<protein>
    <submittedName>
        <fullName evidence="4">PorT family protein</fullName>
    </submittedName>
</protein>
<feature type="region of interest" description="Disordered" evidence="1">
    <location>
        <begin position="138"/>
        <end position="200"/>
    </location>
</feature>
<comment type="caution">
    <text evidence="4">The sequence shown here is derived from an EMBL/GenBank/DDBJ whole genome shotgun (WGS) entry which is preliminary data.</text>
</comment>
<evidence type="ECO:0000313" key="4">
    <source>
        <dbReference type="EMBL" id="MBC5615610.1"/>
    </source>
</evidence>
<keyword evidence="5" id="KW-1185">Reference proteome</keyword>
<evidence type="ECO:0000259" key="3">
    <source>
        <dbReference type="Pfam" id="PF13568"/>
    </source>
</evidence>
<accession>A0ABR7CJR3</accession>
<evidence type="ECO:0000256" key="1">
    <source>
        <dbReference type="SAM" id="MobiDB-lite"/>
    </source>
</evidence>
<evidence type="ECO:0000256" key="2">
    <source>
        <dbReference type="SAM" id="Phobius"/>
    </source>
</evidence>
<dbReference type="Gene3D" id="2.40.160.20">
    <property type="match status" value="1"/>
</dbReference>
<feature type="compositionally biased region" description="Polar residues" evidence="1">
    <location>
        <begin position="157"/>
        <end position="173"/>
    </location>
</feature>
<sequence>MKSDSLEDALKKRLQDYTPAQSVPSWQQMQRRMQLHANAHPELEIRPKRNLGRRLGYGTAAALLLIAAGIGVYRSGLPSLQDIPEQTYTASGGDKAQLPAPAKGNDPVLAKLLQSAAKIEVITPQADGSATTVLAANTDSHSGASDMRKTAAPEPASETTVSDRQASPQNETAAKTVAPKRLADHSRLFDTPDPQKRRPRHGWIASAFANASTFSSAASGSGPTPTRLTSLLDGNSSFAYTKGGVPEFGRGNMDHKFPVSVGLNVRKYLAPRLGIETGLVYSYLSSQAEIEGAFSYRYSQKVHYLGIPLSLTYSVLDNKRFDIYFIGGFMAEKAIAARGTTKIYDGSTLVSSVTDKLSAKGLFWSAHLGTGVSYNFADHFGLFVQPEISYYFRNDRQPLSYRTENRWNVNLRMGLRYNF</sequence>
<gene>
    <name evidence="4" type="ORF">H8S08_01070</name>
</gene>
<dbReference type="Pfam" id="PF13568">
    <property type="entry name" value="OMP_b-brl_2"/>
    <property type="match status" value="1"/>
</dbReference>
<dbReference type="RefSeq" id="WP_118656476.1">
    <property type="nucleotide sequence ID" value="NZ_JACOOK010000001.1"/>
</dbReference>
<dbReference type="InterPro" id="IPR025665">
    <property type="entry name" value="Beta-barrel_OMP_2"/>
</dbReference>
<proteinExistence type="predicted"/>
<keyword evidence="2" id="KW-0472">Membrane</keyword>
<name>A0ABR7CJR3_9BACT</name>
<dbReference type="SUPFAM" id="SSF56925">
    <property type="entry name" value="OMPA-like"/>
    <property type="match status" value="1"/>
</dbReference>
<feature type="transmembrane region" description="Helical" evidence="2">
    <location>
        <begin position="55"/>
        <end position="73"/>
    </location>
</feature>
<keyword evidence="2" id="KW-1133">Transmembrane helix</keyword>
<reference evidence="4 5" key="1">
    <citation type="submission" date="2020-08" db="EMBL/GenBank/DDBJ databases">
        <title>Genome public.</title>
        <authorList>
            <person name="Liu C."/>
            <person name="Sun Q."/>
        </authorList>
    </citation>
    <scope>NUCLEOTIDE SEQUENCE [LARGE SCALE GENOMIC DNA]</scope>
    <source>
        <strain evidence="4 5">New-7</strain>
    </source>
</reference>
<organism evidence="4 5">
    <name type="scientific">Alistipes hominis</name>
    <dbReference type="NCBI Taxonomy" id="2763015"/>
    <lineage>
        <taxon>Bacteria</taxon>
        <taxon>Pseudomonadati</taxon>
        <taxon>Bacteroidota</taxon>
        <taxon>Bacteroidia</taxon>
        <taxon>Bacteroidales</taxon>
        <taxon>Rikenellaceae</taxon>
        <taxon>Alistipes</taxon>
    </lineage>
</organism>
<evidence type="ECO:0000313" key="5">
    <source>
        <dbReference type="Proteomes" id="UP000636891"/>
    </source>
</evidence>
<dbReference type="EMBL" id="JACOOK010000001">
    <property type="protein sequence ID" value="MBC5615610.1"/>
    <property type="molecule type" value="Genomic_DNA"/>
</dbReference>